<feature type="compositionally biased region" description="Basic and acidic residues" evidence="1">
    <location>
        <begin position="195"/>
        <end position="230"/>
    </location>
</feature>
<feature type="compositionally biased region" description="Polar residues" evidence="1">
    <location>
        <begin position="142"/>
        <end position="160"/>
    </location>
</feature>
<feature type="region of interest" description="Disordered" evidence="1">
    <location>
        <begin position="337"/>
        <end position="375"/>
    </location>
</feature>
<feature type="compositionally biased region" description="Polar residues" evidence="1">
    <location>
        <begin position="278"/>
        <end position="299"/>
    </location>
</feature>
<evidence type="ECO:0000313" key="2">
    <source>
        <dbReference type="EMBL" id="KAK5094581.1"/>
    </source>
</evidence>
<feature type="compositionally biased region" description="Polar residues" evidence="1">
    <location>
        <begin position="167"/>
        <end position="185"/>
    </location>
</feature>
<dbReference type="EMBL" id="JAVRRG010000033">
    <property type="protein sequence ID" value="KAK5094581.1"/>
    <property type="molecule type" value="Genomic_DNA"/>
</dbReference>
<feature type="compositionally biased region" description="Acidic residues" evidence="1">
    <location>
        <begin position="254"/>
        <end position="266"/>
    </location>
</feature>
<dbReference type="Proteomes" id="UP001345013">
    <property type="component" value="Unassembled WGS sequence"/>
</dbReference>
<feature type="region of interest" description="Disordered" evidence="1">
    <location>
        <begin position="1"/>
        <end position="23"/>
    </location>
</feature>
<feature type="compositionally biased region" description="Low complexity" evidence="1">
    <location>
        <begin position="300"/>
        <end position="317"/>
    </location>
</feature>
<gene>
    <name evidence="2" type="ORF">LTR24_003522</name>
</gene>
<name>A0ABR0KGP4_9EURO</name>
<proteinExistence type="predicted"/>
<accession>A0ABR0KGP4</accession>
<evidence type="ECO:0000313" key="3">
    <source>
        <dbReference type="Proteomes" id="UP001345013"/>
    </source>
</evidence>
<protein>
    <submittedName>
        <fullName evidence="2">Uncharacterized protein</fullName>
    </submittedName>
</protein>
<keyword evidence="3" id="KW-1185">Reference proteome</keyword>
<organism evidence="2 3">
    <name type="scientific">Lithohypha guttulata</name>
    <dbReference type="NCBI Taxonomy" id="1690604"/>
    <lineage>
        <taxon>Eukaryota</taxon>
        <taxon>Fungi</taxon>
        <taxon>Dikarya</taxon>
        <taxon>Ascomycota</taxon>
        <taxon>Pezizomycotina</taxon>
        <taxon>Eurotiomycetes</taxon>
        <taxon>Chaetothyriomycetidae</taxon>
        <taxon>Chaetothyriales</taxon>
        <taxon>Trichomeriaceae</taxon>
        <taxon>Lithohypha</taxon>
    </lineage>
</organism>
<reference evidence="2 3" key="1">
    <citation type="submission" date="2023-08" db="EMBL/GenBank/DDBJ databases">
        <title>Black Yeasts Isolated from many extreme environments.</title>
        <authorList>
            <person name="Coleine C."/>
            <person name="Stajich J.E."/>
            <person name="Selbmann L."/>
        </authorList>
    </citation>
    <scope>NUCLEOTIDE SEQUENCE [LARGE SCALE GENOMIC DNA]</scope>
    <source>
        <strain evidence="2 3">CCFEE 5885</strain>
    </source>
</reference>
<comment type="caution">
    <text evidence="2">The sequence shown here is derived from an EMBL/GenBank/DDBJ whole genome shotgun (WGS) entry which is preliminary data.</text>
</comment>
<evidence type="ECO:0000256" key="1">
    <source>
        <dbReference type="SAM" id="MobiDB-lite"/>
    </source>
</evidence>
<feature type="region of interest" description="Disordered" evidence="1">
    <location>
        <begin position="88"/>
        <end position="325"/>
    </location>
</feature>
<feature type="compositionally biased region" description="Polar residues" evidence="1">
    <location>
        <begin position="233"/>
        <end position="244"/>
    </location>
</feature>
<sequence>MATATPPAVQSAPKTPTPKPYDPVQTVAGMFSGSIMRLAYVLQDPKNYSESTKIILAECTKKYQDALDDCQIQILDAKWYLERKLAENKARREAEVKAREANTAPVSAPAKRKHDEVADISQQQQQPPPPSEGTPTKRARSSEQPSPTSAAAVANLSTAKEQPKPAETTQQPSQPASTSPARTTAPSQSQPQSKEPPKPVESEKAQPAEPEKKQPDPESQQDHFNTDDFMRPTPQTTPALTNDEFNFESMFEGPVEDNNDATDNDELGMNFNMDDASAQFTQDDTNMNSISASKTQTNTQPQQQQQQPHSQPQSQPQELSGGPIPLLQGLEQFANQPDQFDSQNSTTNLTSQPMQNQPSNISNTSNPFTSNEPNIWDSMLADETMNFDNAEFENMEGMGNMGTTGSNPDDFGNMNMNMNMDGGDPNWDDMF</sequence>
<feature type="compositionally biased region" description="Polar residues" evidence="1">
    <location>
        <begin position="337"/>
        <end position="373"/>
    </location>
</feature>
<feature type="compositionally biased region" description="Basic and acidic residues" evidence="1">
    <location>
        <begin position="88"/>
        <end position="100"/>
    </location>
</feature>